<dbReference type="InterPro" id="IPR002413">
    <property type="entry name" value="V5_allergen-like"/>
</dbReference>
<dbReference type="CDD" id="cd05380">
    <property type="entry name" value="CAP_euk"/>
    <property type="match status" value="1"/>
</dbReference>
<dbReference type="AlphaFoldDB" id="A0A1Q3FHJ3"/>
<keyword evidence="4" id="KW-0732">Signal</keyword>
<dbReference type="PANTHER" id="PTHR10334">
    <property type="entry name" value="CYSTEINE-RICH SECRETORY PROTEIN-RELATED"/>
    <property type="match status" value="1"/>
</dbReference>
<reference evidence="8" key="1">
    <citation type="submission" date="2017-01" db="EMBL/GenBank/DDBJ databases">
        <title>A deep insight into the sialotranscriptome of adult male and female Cluex tarsalis mosquitoes.</title>
        <authorList>
            <person name="Ribeiro J.M."/>
            <person name="Moreira F."/>
            <person name="Bernard K.A."/>
            <person name="Calvo E."/>
        </authorList>
    </citation>
    <scope>NUCLEOTIDE SEQUENCE</scope>
    <source>
        <strain evidence="8">Kern County</strain>
        <tissue evidence="8">Salivary glands</tissue>
    </source>
</reference>
<accession>A0A1Q3FHJ3</accession>
<dbReference type="Pfam" id="PF00188">
    <property type="entry name" value="CAP"/>
    <property type="match status" value="1"/>
</dbReference>
<dbReference type="Gene3D" id="3.40.33.10">
    <property type="entry name" value="CAP"/>
    <property type="match status" value="1"/>
</dbReference>
<evidence type="ECO:0000313" key="8">
    <source>
        <dbReference type="EMBL" id="JAV27005.1"/>
    </source>
</evidence>
<evidence type="ECO:0000256" key="4">
    <source>
        <dbReference type="ARBA" id="ARBA00022729"/>
    </source>
</evidence>
<keyword evidence="3" id="KW-0964">Secreted</keyword>
<dbReference type="FunFam" id="3.40.33.10:FF:000007">
    <property type="entry name" value="Venom allergen"/>
    <property type="match status" value="1"/>
</dbReference>
<evidence type="ECO:0000259" key="7">
    <source>
        <dbReference type="SMART" id="SM00198"/>
    </source>
</evidence>
<dbReference type="PIRSF" id="PIRSF038921">
    <property type="entry name" value="P14a"/>
    <property type="match status" value="1"/>
</dbReference>
<sequence>MLRKSDNSKTKGYHLPKGSILACVGLSTQQTNYCSPGLCSNGGPHIACNGLTKLSASCGSGSQEFEITSANQALILDLHNKLRSTIATGKQSYQTKAFYPQASRMATLQWDQELANIAAANARRCVYGHDRCRNTVKFPYAGQNIAMKWYYGMTFSVNDLITGFVNDWYSEFKDANPSVIAKYPSSWSGPQIGHFTQIVSDRTTRVGCAMVRFKEGQWIKDLIVCNYALTNIINQPVYVTGTACSKCTTGCNAKYPGLCNPNENIVAKP</sequence>
<dbReference type="InterPro" id="IPR035940">
    <property type="entry name" value="CAP_sf"/>
</dbReference>
<organism evidence="8">
    <name type="scientific">Culex tarsalis</name>
    <name type="common">Encephalitis mosquito</name>
    <dbReference type="NCBI Taxonomy" id="7177"/>
    <lineage>
        <taxon>Eukaryota</taxon>
        <taxon>Metazoa</taxon>
        <taxon>Ecdysozoa</taxon>
        <taxon>Arthropoda</taxon>
        <taxon>Hexapoda</taxon>
        <taxon>Insecta</taxon>
        <taxon>Pterygota</taxon>
        <taxon>Neoptera</taxon>
        <taxon>Endopterygota</taxon>
        <taxon>Diptera</taxon>
        <taxon>Nematocera</taxon>
        <taxon>Culicoidea</taxon>
        <taxon>Culicidae</taxon>
        <taxon>Culicinae</taxon>
        <taxon>Culicini</taxon>
        <taxon>Culex</taxon>
        <taxon>Culex</taxon>
    </lineage>
</organism>
<protein>
    <recommendedName>
        <fullName evidence="6">Venom allergen-1</fullName>
    </recommendedName>
</protein>
<dbReference type="InterPro" id="IPR034763">
    <property type="entry name" value="P14a_insect"/>
</dbReference>
<evidence type="ECO:0000256" key="1">
    <source>
        <dbReference type="ARBA" id="ARBA00004613"/>
    </source>
</evidence>
<feature type="domain" description="SCP" evidence="7">
    <location>
        <begin position="70"/>
        <end position="234"/>
    </location>
</feature>
<dbReference type="SUPFAM" id="SSF55797">
    <property type="entry name" value="PR-1-like"/>
    <property type="match status" value="1"/>
</dbReference>
<name>A0A1Q3FHJ3_CULTA</name>
<evidence type="ECO:0000256" key="5">
    <source>
        <dbReference type="ARBA" id="ARBA00023180"/>
    </source>
</evidence>
<dbReference type="PRINTS" id="PR00837">
    <property type="entry name" value="V5TPXLIKE"/>
</dbReference>
<proteinExistence type="inferred from homology"/>
<dbReference type="InterPro" id="IPR001283">
    <property type="entry name" value="CRISP-related"/>
</dbReference>
<dbReference type="PRINTS" id="PR00838">
    <property type="entry name" value="V5ALLERGEN"/>
</dbReference>
<dbReference type="SMART" id="SM00198">
    <property type="entry name" value="SCP"/>
    <property type="match status" value="1"/>
</dbReference>
<keyword evidence="5" id="KW-0325">Glycoprotein</keyword>
<dbReference type="EMBL" id="GFDL01008040">
    <property type="protein sequence ID" value="JAV27005.1"/>
    <property type="molecule type" value="Transcribed_RNA"/>
</dbReference>
<evidence type="ECO:0000256" key="6">
    <source>
        <dbReference type="ARBA" id="ARBA00068306"/>
    </source>
</evidence>
<dbReference type="GO" id="GO:0005576">
    <property type="term" value="C:extracellular region"/>
    <property type="evidence" value="ECO:0007669"/>
    <property type="project" value="UniProtKB-SubCell"/>
</dbReference>
<evidence type="ECO:0000256" key="3">
    <source>
        <dbReference type="ARBA" id="ARBA00022525"/>
    </source>
</evidence>
<comment type="subcellular location">
    <subcellularLocation>
        <location evidence="1">Secreted</location>
    </subcellularLocation>
</comment>
<comment type="similarity">
    <text evidence="2">Belongs to the CRISP family.</text>
</comment>
<evidence type="ECO:0000256" key="2">
    <source>
        <dbReference type="ARBA" id="ARBA00009923"/>
    </source>
</evidence>
<dbReference type="InterPro" id="IPR014044">
    <property type="entry name" value="CAP_dom"/>
</dbReference>